<dbReference type="PROSITE" id="PS00054">
    <property type="entry name" value="RIBOSOMAL_S11"/>
    <property type="match status" value="1"/>
</dbReference>
<comment type="similarity">
    <text evidence="1 5 6">Belongs to the universal ribosomal protein uS11 family.</text>
</comment>
<keyword evidence="5" id="KW-0694">RNA-binding</keyword>
<dbReference type="EMBL" id="CP043315">
    <property type="protein sequence ID" value="QEK38248.1"/>
    <property type="molecule type" value="Genomic_DNA"/>
</dbReference>
<keyword evidence="2 5" id="KW-0689">Ribosomal protein</keyword>
<dbReference type="GO" id="GO:0019843">
    <property type="term" value="F:rRNA binding"/>
    <property type="evidence" value="ECO:0007669"/>
    <property type="project" value="UniProtKB-UniRule"/>
</dbReference>
<keyword evidence="3 5" id="KW-0687">Ribonucleoprotein</keyword>
<keyword evidence="5" id="KW-0699">rRNA-binding</keyword>
<evidence type="ECO:0000313" key="8">
    <source>
        <dbReference type="Proteomes" id="UP000325155"/>
    </source>
</evidence>
<dbReference type="GO" id="GO:0006412">
    <property type="term" value="P:translation"/>
    <property type="evidence" value="ECO:0007669"/>
    <property type="project" value="UniProtKB-UniRule"/>
</dbReference>
<evidence type="ECO:0000256" key="1">
    <source>
        <dbReference type="ARBA" id="ARBA00006194"/>
    </source>
</evidence>
<keyword evidence="8" id="KW-1185">Reference proteome</keyword>
<sequence length="127" mass="13995">MVRVTKRSKKEIHSHVMVHISSSSNNTIMTAFSDKTKAVVAWSSPGAVGFKGARKATPFASQAAAEDLSNKMDGFSVKSISIIFRGLGNGRDAALKTFQTRGFMVKTIADRTSFPFNGVRMRRRRRV</sequence>
<comment type="subunit">
    <text evidence="5">Part of the 30S ribosomal subunit. Interacts with proteins S7 and S18. Binds to IF-3.</text>
</comment>
<evidence type="ECO:0000256" key="6">
    <source>
        <dbReference type="RuleBase" id="RU003629"/>
    </source>
</evidence>
<evidence type="ECO:0000256" key="4">
    <source>
        <dbReference type="ARBA" id="ARBA00035160"/>
    </source>
</evidence>
<dbReference type="RefSeq" id="WP_148981095.1">
    <property type="nucleotide sequence ID" value="NZ_CP043315.1"/>
</dbReference>
<name>A0A5C0UDZ4_9PROT</name>
<dbReference type="Pfam" id="PF00411">
    <property type="entry name" value="Ribosomal_S11"/>
    <property type="match status" value="1"/>
</dbReference>
<evidence type="ECO:0000256" key="2">
    <source>
        <dbReference type="ARBA" id="ARBA00022980"/>
    </source>
</evidence>
<evidence type="ECO:0000256" key="3">
    <source>
        <dbReference type="ARBA" id="ARBA00023274"/>
    </source>
</evidence>
<dbReference type="InterPro" id="IPR001971">
    <property type="entry name" value="Ribosomal_uS11"/>
</dbReference>
<dbReference type="Proteomes" id="UP000325155">
    <property type="component" value="Chromosome"/>
</dbReference>
<dbReference type="OrthoDB" id="9806415at2"/>
<evidence type="ECO:0000256" key="5">
    <source>
        <dbReference type="HAMAP-Rule" id="MF_01310"/>
    </source>
</evidence>
<dbReference type="HAMAP" id="MF_01310">
    <property type="entry name" value="Ribosomal_uS11"/>
    <property type="match status" value="1"/>
</dbReference>
<dbReference type="SUPFAM" id="SSF53137">
    <property type="entry name" value="Translational machinery components"/>
    <property type="match status" value="1"/>
</dbReference>
<dbReference type="GO" id="GO:1990904">
    <property type="term" value="C:ribonucleoprotein complex"/>
    <property type="evidence" value="ECO:0007669"/>
    <property type="project" value="UniProtKB-KW"/>
</dbReference>
<dbReference type="InterPro" id="IPR036967">
    <property type="entry name" value="Ribosomal_uS11_sf"/>
</dbReference>
<comment type="function">
    <text evidence="5">Located on the platform of the 30S subunit, it bridges several disparate RNA helices of the 16S rRNA. Forms part of the Shine-Dalgarno cleft in the 70S ribosome.</text>
</comment>
<dbReference type="Gene3D" id="3.30.420.80">
    <property type="entry name" value="Ribosomal protein S11"/>
    <property type="match status" value="1"/>
</dbReference>
<accession>A0A5C0UDZ4</accession>
<dbReference type="KEGG" id="cip:FZC35_02650"/>
<dbReference type="GO" id="GO:0005840">
    <property type="term" value="C:ribosome"/>
    <property type="evidence" value="ECO:0007669"/>
    <property type="project" value="UniProtKB-KW"/>
</dbReference>
<dbReference type="PIRSF" id="PIRSF002131">
    <property type="entry name" value="Ribosomal_S11"/>
    <property type="match status" value="1"/>
</dbReference>
<dbReference type="AlphaFoldDB" id="A0A5C0UDZ4"/>
<dbReference type="GO" id="GO:0003735">
    <property type="term" value="F:structural constituent of ribosome"/>
    <property type="evidence" value="ECO:0007669"/>
    <property type="project" value="InterPro"/>
</dbReference>
<dbReference type="PANTHER" id="PTHR11759">
    <property type="entry name" value="40S RIBOSOMAL PROTEIN S14/30S RIBOSOMAL PROTEIN S11"/>
    <property type="match status" value="1"/>
</dbReference>
<dbReference type="NCBIfam" id="NF003698">
    <property type="entry name" value="PRK05309.1"/>
    <property type="match status" value="1"/>
</dbReference>
<gene>
    <name evidence="5 7" type="primary">rpsK</name>
    <name evidence="7" type="ORF">FZC35_02650</name>
</gene>
<reference evidence="7 8" key="1">
    <citation type="submission" date="2019-08" db="EMBL/GenBank/DDBJ databases">
        <title>Highly reduced genomes of protist endosymbionts show evolutionary convergence.</title>
        <authorList>
            <person name="George E."/>
            <person name="Husnik F."/>
            <person name="Tashyreva D."/>
            <person name="Prokopchuk G."/>
            <person name="Horak A."/>
            <person name="Kwong W.K."/>
            <person name="Lukes J."/>
            <person name="Keeling P.J."/>
        </authorList>
    </citation>
    <scope>NUCLEOTIDE SEQUENCE [LARGE SCALE GENOMIC DNA]</scope>
    <source>
        <strain evidence="7">1605</strain>
    </source>
</reference>
<dbReference type="InterPro" id="IPR018102">
    <property type="entry name" value="Ribosomal_uS11_CS"/>
</dbReference>
<organism evidence="7 8">
    <name type="scientific">Candidatus Cytomitobacter indipagum</name>
    <dbReference type="NCBI Taxonomy" id="2601575"/>
    <lineage>
        <taxon>Bacteria</taxon>
        <taxon>Pseudomonadati</taxon>
        <taxon>Pseudomonadota</taxon>
        <taxon>Alphaproteobacteria</taxon>
        <taxon>Holosporales</taxon>
        <taxon>Holosporaceae</taxon>
        <taxon>Candidatus Cytomitobacter</taxon>
    </lineage>
</organism>
<protein>
    <recommendedName>
        <fullName evidence="4 5">Small ribosomal subunit protein uS11</fullName>
    </recommendedName>
</protein>
<proteinExistence type="inferred from homology"/>
<evidence type="ECO:0000313" key="7">
    <source>
        <dbReference type="EMBL" id="QEK38248.1"/>
    </source>
</evidence>